<accession>A0ABV8QH18</accession>
<dbReference type="Pfam" id="PF04972">
    <property type="entry name" value="BON"/>
    <property type="match status" value="1"/>
</dbReference>
<dbReference type="Proteomes" id="UP001595798">
    <property type="component" value="Unassembled WGS sequence"/>
</dbReference>
<dbReference type="RefSeq" id="WP_379886368.1">
    <property type="nucleotide sequence ID" value="NZ_JBHSDI010000010.1"/>
</dbReference>
<evidence type="ECO:0000313" key="3">
    <source>
        <dbReference type="Proteomes" id="UP001595798"/>
    </source>
</evidence>
<reference evidence="3" key="1">
    <citation type="journal article" date="2019" name="Int. J. Syst. Evol. Microbiol.">
        <title>The Global Catalogue of Microorganisms (GCM) 10K type strain sequencing project: providing services to taxonomists for standard genome sequencing and annotation.</title>
        <authorList>
            <consortium name="The Broad Institute Genomics Platform"/>
            <consortium name="The Broad Institute Genome Sequencing Center for Infectious Disease"/>
            <person name="Wu L."/>
            <person name="Ma J."/>
        </authorList>
    </citation>
    <scope>NUCLEOTIDE SEQUENCE [LARGE SCALE GENOMIC DNA]</scope>
    <source>
        <strain evidence="3">CECT 7297</strain>
    </source>
</reference>
<gene>
    <name evidence="2" type="ORF">ACFOZ5_07340</name>
</gene>
<feature type="domain" description="BON" evidence="1">
    <location>
        <begin position="34"/>
        <end position="101"/>
    </location>
</feature>
<dbReference type="PROSITE" id="PS51257">
    <property type="entry name" value="PROKAR_LIPOPROTEIN"/>
    <property type="match status" value="1"/>
</dbReference>
<keyword evidence="3" id="KW-1185">Reference proteome</keyword>
<dbReference type="EMBL" id="JBHSDI010000010">
    <property type="protein sequence ID" value="MFC4258842.1"/>
    <property type="molecule type" value="Genomic_DNA"/>
</dbReference>
<dbReference type="PROSITE" id="PS50914">
    <property type="entry name" value="BON"/>
    <property type="match status" value="1"/>
</dbReference>
<name>A0ABV8QH18_9GAMM</name>
<evidence type="ECO:0000313" key="2">
    <source>
        <dbReference type="EMBL" id="MFC4258842.1"/>
    </source>
</evidence>
<dbReference type="Gene3D" id="3.30.1340.30">
    <property type="match status" value="1"/>
</dbReference>
<comment type="caution">
    <text evidence="2">The sequence shown here is derived from an EMBL/GenBank/DDBJ whole genome shotgun (WGS) entry which is preliminary data.</text>
</comment>
<organism evidence="2 3">
    <name type="scientific">Marinobacter lacisalsi</name>
    <dbReference type="NCBI Taxonomy" id="475979"/>
    <lineage>
        <taxon>Bacteria</taxon>
        <taxon>Pseudomonadati</taxon>
        <taxon>Pseudomonadota</taxon>
        <taxon>Gammaproteobacteria</taxon>
        <taxon>Pseudomonadales</taxon>
        <taxon>Marinobacteraceae</taxon>
        <taxon>Marinobacter</taxon>
    </lineage>
</organism>
<sequence length="101" mass="11062">MKADWRNTVLLLWLLIISGCAGFPGDGSGSTAEQDNAEAVRLKAVLLEAEDLAGSAIDVTVGDNRILLEGFVEKSSQRQRAEDLVREHADIERVTNRIEVK</sequence>
<proteinExistence type="predicted"/>
<protein>
    <submittedName>
        <fullName evidence="2">BON domain-containing protein</fullName>
    </submittedName>
</protein>
<dbReference type="InterPro" id="IPR007055">
    <property type="entry name" value="BON_dom"/>
</dbReference>
<evidence type="ECO:0000259" key="1">
    <source>
        <dbReference type="PROSITE" id="PS50914"/>
    </source>
</evidence>